<dbReference type="PROSITE" id="PS51831">
    <property type="entry name" value="HD"/>
    <property type="match status" value="1"/>
</dbReference>
<evidence type="ECO:0000259" key="2">
    <source>
        <dbReference type="PROSITE" id="PS51832"/>
    </source>
</evidence>
<gene>
    <name evidence="3" type="ORF">DRP43_00565</name>
</gene>
<dbReference type="Pfam" id="PF01590">
    <property type="entry name" value="GAF"/>
    <property type="match status" value="1"/>
</dbReference>
<dbReference type="InterPro" id="IPR029016">
    <property type="entry name" value="GAF-like_dom_sf"/>
</dbReference>
<sequence length="371" mass="41996">MELESVKKKLISIIEISSSFNNRNTLDELLVQIANKSIDILDCERVSLFILDKTNKLLWSKVAIGAGRIEVPYEQGIVGYCARSGKIVNIKDAYTNKYFDKSVDQRTGYKTKTIICLPLIALNGEILGVFEAINKKKAVFNDDDIQITQVYCTTIARAIENSKLYQELKTTFYNFLETLASAIDARHPITSGHSRRVTNIAMRIGNAFGLPEKDIEKLRIAGLLHDIGKIGISDSILKKHGKLTTEEYSEMKRHPLITYYILRNINFPEGKEDIPFIASHHHERPDGKGYPDGLLSNEIPLLAKILAIADIFEALSAKREYKEPFDLPKIKRILSEEKGKQVDGEVVDKFFTIIDDVFKETKIAQKEVSLF</sequence>
<comment type="caution">
    <text evidence="3">The sequence shown here is derived from an EMBL/GenBank/DDBJ whole genome shotgun (WGS) entry which is preliminary data.</text>
</comment>
<dbReference type="SUPFAM" id="SSF109604">
    <property type="entry name" value="HD-domain/PDEase-like"/>
    <property type="match status" value="1"/>
</dbReference>
<proteinExistence type="predicted"/>
<dbReference type="PANTHER" id="PTHR43155:SF2">
    <property type="entry name" value="CYCLIC DI-GMP PHOSPHODIESTERASE PA4108"/>
    <property type="match status" value="1"/>
</dbReference>
<dbReference type="SUPFAM" id="SSF55781">
    <property type="entry name" value="GAF domain-like"/>
    <property type="match status" value="1"/>
</dbReference>
<accession>A0A660SP43</accession>
<evidence type="ECO:0000313" key="3">
    <source>
        <dbReference type="EMBL" id="RKX72519.1"/>
    </source>
</evidence>
<evidence type="ECO:0008006" key="5">
    <source>
        <dbReference type="Google" id="ProtNLM"/>
    </source>
</evidence>
<dbReference type="SMART" id="SM00065">
    <property type="entry name" value="GAF"/>
    <property type="match status" value="1"/>
</dbReference>
<evidence type="ECO:0000259" key="1">
    <source>
        <dbReference type="PROSITE" id="PS51831"/>
    </source>
</evidence>
<dbReference type="Gene3D" id="1.10.3210.10">
    <property type="entry name" value="Hypothetical protein af1432"/>
    <property type="match status" value="1"/>
</dbReference>
<dbReference type="PROSITE" id="PS51832">
    <property type="entry name" value="HD_GYP"/>
    <property type="match status" value="1"/>
</dbReference>
<dbReference type="InterPro" id="IPR003607">
    <property type="entry name" value="HD/PDEase_dom"/>
</dbReference>
<feature type="domain" description="HD-GYP" evidence="2">
    <location>
        <begin position="168"/>
        <end position="366"/>
    </location>
</feature>
<dbReference type="SMART" id="SM00471">
    <property type="entry name" value="HDc"/>
    <property type="match status" value="1"/>
</dbReference>
<feature type="domain" description="HD" evidence="1">
    <location>
        <begin position="190"/>
        <end position="315"/>
    </location>
</feature>
<dbReference type="EMBL" id="QNBD01000014">
    <property type="protein sequence ID" value="RKX72519.1"/>
    <property type="molecule type" value="Genomic_DNA"/>
</dbReference>
<evidence type="ECO:0000313" key="4">
    <source>
        <dbReference type="Proteomes" id="UP000271125"/>
    </source>
</evidence>
<dbReference type="CDD" id="cd00077">
    <property type="entry name" value="HDc"/>
    <property type="match status" value="1"/>
</dbReference>
<name>A0A660SP43_UNCT6</name>
<protein>
    <recommendedName>
        <fullName evidence="5">HD-GYP domain-containing protein</fullName>
    </recommendedName>
</protein>
<dbReference type="InterPro" id="IPR003018">
    <property type="entry name" value="GAF"/>
</dbReference>
<dbReference type="InterPro" id="IPR037522">
    <property type="entry name" value="HD_GYP_dom"/>
</dbReference>
<dbReference type="Pfam" id="PF13487">
    <property type="entry name" value="HD_5"/>
    <property type="match status" value="1"/>
</dbReference>
<reference evidence="3 4" key="1">
    <citation type="submission" date="2018-06" db="EMBL/GenBank/DDBJ databases">
        <title>Extensive metabolic versatility and redundancy in microbially diverse, dynamic hydrothermal sediments.</title>
        <authorList>
            <person name="Dombrowski N."/>
            <person name="Teske A."/>
            <person name="Baker B.J."/>
        </authorList>
    </citation>
    <scope>NUCLEOTIDE SEQUENCE [LARGE SCALE GENOMIC DNA]</scope>
    <source>
        <strain evidence="3">B10_G13</strain>
    </source>
</reference>
<dbReference type="PANTHER" id="PTHR43155">
    <property type="entry name" value="CYCLIC DI-GMP PHOSPHODIESTERASE PA4108-RELATED"/>
    <property type="match status" value="1"/>
</dbReference>
<dbReference type="Gene3D" id="3.30.450.40">
    <property type="match status" value="1"/>
</dbReference>
<dbReference type="AlphaFoldDB" id="A0A660SP43"/>
<dbReference type="InterPro" id="IPR006674">
    <property type="entry name" value="HD_domain"/>
</dbReference>
<organism evidence="3 4">
    <name type="scientific">candidate division TA06 bacterium</name>
    <dbReference type="NCBI Taxonomy" id="2250710"/>
    <lineage>
        <taxon>Bacteria</taxon>
        <taxon>Bacteria division TA06</taxon>
    </lineage>
</organism>
<dbReference type="Proteomes" id="UP000271125">
    <property type="component" value="Unassembled WGS sequence"/>
</dbReference>